<reference evidence="3" key="1">
    <citation type="journal article" date="2020" name="bioRxiv">
        <title>A rank-normalized archaeal taxonomy based on genome phylogeny resolves widespread incomplete and uneven classifications.</title>
        <authorList>
            <person name="Rinke C."/>
            <person name="Chuvochina M."/>
            <person name="Mussig A.J."/>
            <person name="Chaumeil P.-A."/>
            <person name="Waite D.W."/>
            <person name="Whitman W.B."/>
            <person name="Parks D.H."/>
            <person name="Hugenholtz P."/>
        </authorList>
    </citation>
    <scope>NUCLEOTIDE SEQUENCE [LARGE SCALE GENOMIC DNA]</scope>
</reference>
<gene>
    <name evidence="2" type="ORF">HA222_03450</name>
</gene>
<keyword evidence="1" id="KW-1133">Transmembrane helix</keyword>
<evidence type="ECO:0000313" key="2">
    <source>
        <dbReference type="EMBL" id="HIH21685.1"/>
    </source>
</evidence>
<evidence type="ECO:0000313" key="3">
    <source>
        <dbReference type="Proteomes" id="UP000590964"/>
    </source>
</evidence>
<comment type="caution">
    <text evidence="2">The sequence shown here is derived from an EMBL/GenBank/DDBJ whole genome shotgun (WGS) entry which is preliminary data.</text>
</comment>
<protein>
    <submittedName>
        <fullName evidence="2">Uncharacterized protein</fullName>
    </submittedName>
</protein>
<keyword evidence="1" id="KW-0812">Transmembrane</keyword>
<dbReference type="Proteomes" id="UP000590964">
    <property type="component" value="Unassembled WGS sequence"/>
</dbReference>
<feature type="transmembrane region" description="Helical" evidence="1">
    <location>
        <begin position="6"/>
        <end position="23"/>
    </location>
</feature>
<name>A0A7J4JZI2_9ARCH</name>
<accession>A0A7J4JZI2</accession>
<evidence type="ECO:0000256" key="1">
    <source>
        <dbReference type="SAM" id="Phobius"/>
    </source>
</evidence>
<keyword evidence="1" id="KW-0472">Membrane</keyword>
<proteinExistence type="predicted"/>
<dbReference type="AlphaFoldDB" id="A0A7J4JZI2"/>
<sequence>MISKDRAASLGIWLVGGIMLKIARKKIMKARRKSIARNSKALPPLGSLEKRKVFSRSLSQ</sequence>
<dbReference type="EMBL" id="DUFW01000057">
    <property type="protein sequence ID" value="HIH21685.1"/>
    <property type="molecule type" value="Genomic_DNA"/>
</dbReference>
<organism evidence="2 3">
    <name type="scientific">Candidatus Iainarchaeum sp</name>
    <dbReference type="NCBI Taxonomy" id="3101447"/>
    <lineage>
        <taxon>Archaea</taxon>
        <taxon>Candidatus Iainarchaeota</taxon>
        <taxon>Candidatus Iainarchaeia</taxon>
        <taxon>Candidatus Iainarchaeales</taxon>
        <taxon>Candidatus Iainarchaeaceae</taxon>
        <taxon>Candidatus Iainarchaeum</taxon>
    </lineage>
</organism>